<keyword evidence="5" id="KW-1185">Reference proteome</keyword>
<dbReference type="GO" id="GO:0016973">
    <property type="term" value="P:poly(A)+ mRNA export from nucleus"/>
    <property type="evidence" value="ECO:0007669"/>
    <property type="project" value="TreeGrafter"/>
</dbReference>
<evidence type="ECO:0000313" key="4">
    <source>
        <dbReference type="EMBL" id="KAE8268801.1"/>
    </source>
</evidence>
<dbReference type="PANTHER" id="PTHR46551:SF1">
    <property type="entry name" value="SAP DOMAIN-CONTAINING RIBONUCLEOPROTEIN"/>
    <property type="match status" value="1"/>
</dbReference>
<evidence type="ECO:0000256" key="2">
    <source>
        <dbReference type="SAM" id="MobiDB-lite"/>
    </source>
</evidence>
<gene>
    <name evidence="4" type="ORF">A4X09_0g3531</name>
</gene>
<feature type="region of interest" description="Disordered" evidence="2">
    <location>
        <begin position="136"/>
        <end position="253"/>
    </location>
</feature>
<evidence type="ECO:0000259" key="3">
    <source>
        <dbReference type="Pfam" id="PF18592"/>
    </source>
</evidence>
<dbReference type="EMBL" id="LWDG02000128">
    <property type="protein sequence ID" value="KAE8268801.1"/>
    <property type="molecule type" value="Genomic_DNA"/>
</dbReference>
<dbReference type="PANTHER" id="PTHR46551">
    <property type="entry name" value="SAP DOMAIN-CONTAINING RIBONUCLEOPROTEIN"/>
    <property type="match status" value="1"/>
</dbReference>
<accession>A0A8X7N7Y3</accession>
<comment type="caution">
    <text evidence="4">The sequence shown here is derived from an EMBL/GenBank/DDBJ whole genome shotgun (WGS) entry which is preliminary data.</text>
</comment>
<sequence length="253" mass="26266">MPPKGSKKAKPTAAATKKAAAAAAAATAPAPTEPETTSTTETVEAPEAAEPTPAAAAAATTTKTPAESTAAAATTTTSEPETPAPSTEAKHTAYVEELQRRKTRAEKFGLPIDDIVKKIERAIKFQLTGDEVPAEKKVEGAGGGGETKRAKGHVAPSLDAELGEGRKGRRGKDGAVVTAAVTESTPKVAETEEQKAERIAQQEKDAAAKARRAERFGLVDKDEEERKRKRAEKFGSENGGAADGESAQKKVKA</sequence>
<dbReference type="InterPro" id="IPR052240">
    <property type="entry name" value="SAP_domain_ribonucleoprotein"/>
</dbReference>
<dbReference type="InterPro" id="IPR040746">
    <property type="entry name" value="THO1_MOS11_C"/>
</dbReference>
<evidence type="ECO:0000256" key="1">
    <source>
        <dbReference type="ARBA" id="ARBA00022553"/>
    </source>
</evidence>
<reference evidence="4" key="1">
    <citation type="submission" date="2016-04" db="EMBL/GenBank/DDBJ databases">
        <authorList>
            <person name="Nguyen H.D."/>
            <person name="Samba Siva P."/>
            <person name="Cullis J."/>
            <person name="Levesque C.A."/>
            <person name="Hambleton S."/>
        </authorList>
    </citation>
    <scope>NUCLEOTIDE SEQUENCE</scope>
    <source>
        <strain evidence="4">DAOMC 236422</strain>
    </source>
</reference>
<feature type="region of interest" description="Disordered" evidence="2">
    <location>
        <begin position="1"/>
        <end position="105"/>
    </location>
</feature>
<dbReference type="Pfam" id="PF18592">
    <property type="entry name" value="Tho1_MOS11_C"/>
    <property type="match status" value="1"/>
</dbReference>
<dbReference type="AlphaFoldDB" id="A0A8X7N7Y3"/>
<feature type="compositionally biased region" description="Low complexity" evidence="2">
    <location>
        <begin position="11"/>
        <end position="87"/>
    </location>
</feature>
<dbReference type="GO" id="GO:0005634">
    <property type="term" value="C:nucleus"/>
    <property type="evidence" value="ECO:0007669"/>
    <property type="project" value="TreeGrafter"/>
</dbReference>
<organism evidence="4 5">
    <name type="scientific">Tilletia walkeri</name>
    <dbReference type="NCBI Taxonomy" id="117179"/>
    <lineage>
        <taxon>Eukaryota</taxon>
        <taxon>Fungi</taxon>
        <taxon>Dikarya</taxon>
        <taxon>Basidiomycota</taxon>
        <taxon>Ustilaginomycotina</taxon>
        <taxon>Exobasidiomycetes</taxon>
        <taxon>Tilletiales</taxon>
        <taxon>Tilletiaceae</taxon>
        <taxon>Tilletia</taxon>
    </lineage>
</organism>
<dbReference type="Proteomes" id="UP000078113">
    <property type="component" value="Unassembled WGS sequence"/>
</dbReference>
<protein>
    <recommendedName>
        <fullName evidence="3">THO1-MOS11 C-terminal domain-containing protein</fullName>
    </recommendedName>
</protein>
<evidence type="ECO:0000313" key="5">
    <source>
        <dbReference type="Proteomes" id="UP000078113"/>
    </source>
</evidence>
<feature type="compositionally biased region" description="Basic and acidic residues" evidence="2">
    <location>
        <begin position="88"/>
        <end position="100"/>
    </location>
</feature>
<feature type="compositionally biased region" description="Basic residues" evidence="2">
    <location>
        <begin position="1"/>
        <end position="10"/>
    </location>
</feature>
<reference evidence="4" key="2">
    <citation type="journal article" date="2019" name="IMA Fungus">
        <title>Genome sequencing and comparison of five Tilletia species to identify candidate genes for the detection of regulated species infecting wheat.</title>
        <authorList>
            <person name="Nguyen H.D.T."/>
            <person name="Sultana T."/>
            <person name="Kesanakurti P."/>
            <person name="Hambleton S."/>
        </authorList>
    </citation>
    <scope>NUCLEOTIDE SEQUENCE</scope>
    <source>
        <strain evidence="4">DAOMC 236422</strain>
    </source>
</reference>
<name>A0A8X7N7Y3_9BASI</name>
<proteinExistence type="predicted"/>
<feature type="domain" description="THO1-MOS11 C-terminal" evidence="3">
    <location>
        <begin position="92"/>
        <end position="125"/>
    </location>
</feature>
<feature type="compositionally biased region" description="Basic and acidic residues" evidence="2">
    <location>
        <begin position="189"/>
        <end position="226"/>
    </location>
</feature>
<keyword evidence="1" id="KW-0597">Phosphoprotein</keyword>